<dbReference type="Pfam" id="PF12796">
    <property type="entry name" value="Ank_2"/>
    <property type="match status" value="2"/>
</dbReference>
<name>A0A2P6VHP4_9CHLO</name>
<dbReference type="PROSITE" id="PS50297">
    <property type="entry name" value="ANK_REP_REGION"/>
    <property type="match status" value="4"/>
</dbReference>
<dbReference type="OrthoDB" id="426293at2759"/>
<evidence type="ECO:0000256" key="1">
    <source>
        <dbReference type="ARBA" id="ARBA00022737"/>
    </source>
</evidence>
<feature type="region of interest" description="Disordered" evidence="4">
    <location>
        <begin position="186"/>
        <end position="219"/>
    </location>
</feature>
<dbReference type="Gene3D" id="1.25.40.20">
    <property type="entry name" value="Ankyrin repeat-containing domain"/>
    <property type="match status" value="3"/>
</dbReference>
<keyword evidence="1" id="KW-0677">Repeat</keyword>
<accession>A0A2P6VHP4</accession>
<feature type="compositionally biased region" description="Low complexity" evidence="4">
    <location>
        <begin position="302"/>
        <end position="316"/>
    </location>
</feature>
<reference evidence="5 6" key="1">
    <citation type="journal article" date="2018" name="Plant J.">
        <title>Genome sequences of Chlorella sorokiniana UTEX 1602 and Micractinium conductrix SAG 241.80: implications to maltose excretion by a green alga.</title>
        <authorList>
            <person name="Arriola M.B."/>
            <person name="Velmurugan N."/>
            <person name="Zhang Y."/>
            <person name="Plunkett M.H."/>
            <person name="Hondzo H."/>
            <person name="Barney B.M."/>
        </authorList>
    </citation>
    <scope>NUCLEOTIDE SEQUENCE [LARGE SCALE GENOMIC DNA]</scope>
    <source>
        <strain evidence="5 6">SAG 241.80</strain>
    </source>
</reference>
<dbReference type="PANTHER" id="PTHR24198">
    <property type="entry name" value="ANKYRIN REPEAT AND PROTEIN KINASE DOMAIN-CONTAINING PROTEIN"/>
    <property type="match status" value="1"/>
</dbReference>
<dbReference type="Proteomes" id="UP000239649">
    <property type="component" value="Unassembled WGS sequence"/>
</dbReference>
<sequence>MAASPASPKQQPEGSSPSWPLHHAVCCDDVASLAKHGREALQAAPAGLCGLTPLHLAAALGRVRCCNVILDAGAQPAPITHPPLPPGADADADADADAADAAAVAGGGDGWLTYESVCGSTLYKELKAMLPSSVAEFSHIYSLAQVLLHAPTTPLLLAVRFGRQVVARVVLSAMLKHARFASQVKHARGMHGSGSSGSGAAGGAGSSGDAGAEGGGGPAAALRRQLSDALGAWSSAPDPQVSLLRRLVEAGGDPLQSALPTILERYRLAAHNSAAAEKMRQGLAVLLDHLLPPLMDEEAAPLAGARGRRSAASGAVSGEGEGSSDGGSTGPSGGGQGSSAAAEPVSESIREERFNTFGRSAVHLRRLLSAAIACRARGCCRGLLTVLQVPWLDAPPWSSPPANAALLVSAAAHDMPAVVQRLLALPPAPGAALPPFSPNMWGEDGLSALMAAAHRGALGALGALLDAGATVNLADELGATALHWAVVGGSEEAVMLLAQRGAAVDQAGTVHEEEEHLERPMLTAAHTGNLPMMRLLRQLGASLDEPTPSGYTPLSVALVWEQAEAARLLLRLGADPNQVLPPHMNGGHYQMWSENYSTEEARTLLGIACTRLDWGEHVELLLKGGADPTLRHPQTGLTPAAEAASYAPWSLCTGAFEEAAHVIELSATPQGPYTLEQLGWAEAVAEAAQGYYFHSSSNPPEDSSLEVLLAAWGRQPPPVPSAPPPAACHAISASLLEHPSLQLRQGATQLAAGAELAGVLQAERLGAVGISADLLERLEESPCRAVVLAVAPAGQRWAPARHRHFPPAFKAAARALLQANHHLLAQAKHRKAWEATRAALSVLRIAGGSLRVLGGGAGGPAAGSPHAGSPPRQGLPADALFEVLRHLAATPLSFWMRAPPAGAAQDGPPELSPPTPPPPPPAPAAGIALPPLE</sequence>
<proteinExistence type="predicted"/>
<feature type="repeat" description="ANK" evidence="3">
    <location>
        <begin position="444"/>
        <end position="476"/>
    </location>
</feature>
<dbReference type="EMBL" id="LHPF02000006">
    <property type="protein sequence ID" value="PSC73616.1"/>
    <property type="molecule type" value="Genomic_DNA"/>
</dbReference>
<comment type="caution">
    <text evidence="5">The sequence shown here is derived from an EMBL/GenBank/DDBJ whole genome shotgun (WGS) entry which is preliminary data.</text>
</comment>
<dbReference type="SUPFAM" id="SSF48403">
    <property type="entry name" value="Ankyrin repeat"/>
    <property type="match status" value="1"/>
</dbReference>
<feature type="compositionally biased region" description="Pro residues" evidence="4">
    <location>
        <begin position="910"/>
        <end position="923"/>
    </location>
</feature>
<feature type="repeat" description="ANK" evidence="3">
    <location>
        <begin position="549"/>
        <end position="577"/>
    </location>
</feature>
<evidence type="ECO:0000256" key="2">
    <source>
        <dbReference type="ARBA" id="ARBA00023043"/>
    </source>
</evidence>
<dbReference type="Pfam" id="PF00023">
    <property type="entry name" value="Ank"/>
    <property type="match status" value="1"/>
</dbReference>
<feature type="region of interest" description="Disordered" evidence="4">
    <location>
        <begin position="898"/>
        <end position="933"/>
    </location>
</feature>
<dbReference type="SMART" id="SM00248">
    <property type="entry name" value="ANK"/>
    <property type="match status" value="5"/>
</dbReference>
<dbReference type="STRING" id="554055.A0A2P6VHP4"/>
<feature type="compositionally biased region" description="Gly residues" evidence="4">
    <location>
        <begin position="191"/>
        <end position="218"/>
    </location>
</feature>
<feature type="compositionally biased region" description="Low complexity" evidence="4">
    <location>
        <begin position="898"/>
        <end position="909"/>
    </location>
</feature>
<dbReference type="PROSITE" id="PS50088">
    <property type="entry name" value="ANK_REPEAT"/>
    <property type="match status" value="4"/>
</dbReference>
<gene>
    <name evidence="5" type="ORF">C2E20_3098</name>
</gene>
<organism evidence="5 6">
    <name type="scientific">Micractinium conductrix</name>
    <dbReference type="NCBI Taxonomy" id="554055"/>
    <lineage>
        <taxon>Eukaryota</taxon>
        <taxon>Viridiplantae</taxon>
        <taxon>Chlorophyta</taxon>
        <taxon>core chlorophytes</taxon>
        <taxon>Trebouxiophyceae</taxon>
        <taxon>Chlorellales</taxon>
        <taxon>Chlorellaceae</taxon>
        <taxon>Chlorella clade</taxon>
        <taxon>Micractinium</taxon>
    </lineage>
</organism>
<feature type="repeat" description="ANK" evidence="3">
    <location>
        <begin position="477"/>
        <end position="509"/>
    </location>
</feature>
<keyword evidence="6" id="KW-1185">Reference proteome</keyword>
<evidence type="ECO:0000256" key="3">
    <source>
        <dbReference type="PROSITE-ProRule" id="PRU00023"/>
    </source>
</evidence>
<dbReference type="InterPro" id="IPR002110">
    <property type="entry name" value="Ankyrin_rpt"/>
</dbReference>
<feature type="compositionally biased region" description="Gly residues" evidence="4">
    <location>
        <begin position="317"/>
        <end position="337"/>
    </location>
</feature>
<dbReference type="AlphaFoldDB" id="A0A2P6VHP4"/>
<keyword evidence="2 3" id="KW-0040">ANK repeat</keyword>
<protein>
    <submittedName>
        <fullName evidence="5">Serine threonine-phosphatase 6 regulatory ankyrin repeat subunit A isoform B</fullName>
    </submittedName>
</protein>
<feature type="repeat" description="ANK" evidence="3">
    <location>
        <begin position="49"/>
        <end position="81"/>
    </location>
</feature>
<feature type="region of interest" description="Disordered" evidence="4">
    <location>
        <begin position="302"/>
        <end position="347"/>
    </location>
</feature>
<dbReference type="PANTHER" id="PTHR24198:SF194">
    <property type="entry name" value="INVERSIN-A"/>
    <property type="match status" value="1"/>
</dbReference>
<evidence type="ECO:0000313" key="6">
    <source>
        <dbReference type="Proteomes" id="UP000239649"/>
    </source>
</evidence>
<dbReference type="InterPro" id="IPR036770">
    <property type="entry name" value="Ankyrin_rpt-contain_sf"/>
</dbReference>
<evidence type="ECO:0000313" key="5">
    <source>
        <dbReference type="EMBL" id="PSC73616.1"/>
    </source>
</evidence>
<feature type="compositionally biased region" description="Low complexity" evidence="4">
    <location>
        <begin position="924"/>
        <end position="933"/>
    </location>
</feature>
<evidence type="ECO:0000256" key="4">
    <source>
        <dbReference type="SAM" id="MobiDB-lite"/>
    </source>
</evidence>